<evidence type="ECO:0000313" key="2">
    <source>
        <dbReference type="EMBL" id="SDX57973.1"/>
    </source>
</evidence>
<protein>
    <submittedName>
        <fullName evidence="2">Uncharacterized protein</fullName>
    </submittedName>
</protein>
<evidence type="ECO:0000313" key="3">
    <source>
        <dbReference type="Proteomes" id="UP000198816"/>
    </source>
</evidence>
<proteinExistence type="predicted"/>
<sequence length="50" mass="5467">MSSFSERRLSREVLGRHTRLALAHCLGYPVIEPTGNPTGPGTDESTKDEP</sequence>
<name>A0A1H3CUX1_THIRO</name>
<accession>A0A1H3CUX1</accession>
<organism evidence="2 3">
    <name type="scientific">Thiocapsa roseopersicina</name>
    <dbReference type="NCBI Taxonomy" id="1058"/>
    <lineage>
        <taxon>Bacteria</taxon>
        <taxon>Pseudomonadati</taxon>
        <taxon>Pseudomonadota</taxon>
        <taxon>Gammaproteobacteria</taxon>
        <taxon>Chromatiales</taxon>
        <taxon>Chromatiaceae</taxon>
        <taxon>Thiocapsa</taxon>
    </lineage>
</organism>
<dbReference type="AlphaFoldDB" id="A0A1H3CUX1"/>
<dbReference type="Proteomes" id="UP000198816">
    <property type="component" value="Unassembled WGS sequence"/>
</dbReference>
<dbReference type="EMBL" id="FNNZ01000038">
    <property type="protein sequence ID" value="SDX57973.1"/>
    <property type="molecule type" value="Genomic_DNA"/>
</dbReference>
<gene>
    <name evidence="2" type="ORF">SAMN05421783_13826</name>
</gene>
<feature type="region of interest" description="Disordered" evidence="1">
    <location>
        <begin position="29"/>
        <end position="50"/>
    </location>
</feature>
<keyword evidence="3" id="KW-1185">Reference proteome</keyword>
<reference evidence="3" key="1">
    <citation type="submission" date="2016-10" db="EMBL/GenBank/DDBJ databases">
        <authorList>
            <person name="Varghese N."/>
            <person name="Submissions S."/>
        </authorList>
    </citation>
    <scope>NUCLEOTIDE SEQUENCE [LARGE SCALE GENOMIC DNA]</scope>
    <source>
        <strain evidence="3">DSM 217</strain>
    </source>
</reference>
<evidence type="ECO:0000256" key="1">
    <source>
        <dbReference type="SAM" id="MobiDB-lite"/>
    </source>
</evidence>
<dbReference type="RefSeq" id="WP_175534761.1">
    <property type="nucleotide sequence ID" value="NZ_FNNZ01000038.1"/>
</dbReference>